<dbReference type="RefSeq" id="WP_122915533.1">
    <property type="nucleotide sequence ID" value="NZ_RHHT01000073.1"/>
</dbReference>
<comment type="similarity">
    <text evidence="3">Belongs to the flavoredoxin family.</text>
</comment>
<comment type="caution">
    <text evidence="5">The sequence shown here is derived from an EMBL/GenBank/DDBJ whole genome shotgun (WGS) entry which is preliminary data.</text>
</comment>
<name>A0A3M8C2E0_9BACL</name>
<dbReference type="InterPro" id="IPR012349">
    <property type="entry name" value="Split_barrel_FMN-bd"/>
</dbReference>
<feature type="domain" description="Flavin reductase like" evidence="4">
    <location>
        <begin position="23"/>
        <end position="197"/>
    </location>
</feature>
<dbReference type="SUPFAM" id="SSF50475">
    <property type="entry name" value="FMN-binding split barrel"/>
    <property type="match status" value="1"/>
</dbReference>
<dbReference type="Gene3D" id="2.30.110.10">
    <property type="entry name" value="Electron Transport, Fmn-binding Protein, Chain A"/>
    <property type="match status" value="1"/>
</dbReference>
<organism evidence="5 6">
    <name type="scientific">Brevibacillus panacihumi</name>
    <dbReference type="NCBI Taxonomy" id="497735"/>
    <lineage>
        <taxon>Bacteria</taxon>
        <taxon>Bacillati</taxon>
        <taxon>Bacillota</taxon>
        <taxon>Bacilli</taxon>
        <taxon>Bacillales</taxon>
        <taxon>Paenibacillaceae</taxon>
        <taxon>Brevibacillus</taxon>
    </lineage>
</organism>
<proteinExistence type="inferred from homology"/>
<evidence type="ECO:0000256" key="3">
    <source>
        <dbReference type="ARBA" id="ARBA00038054"/>
    </source>
</evidence>
<dbReference type="PANTHER" id="PTHR43567">
    <property type="entry name" value="FLAVOREDOXIN-RELATED-RELATED"/>
    <property type="match status" value="1"/>
</dbReference>
<dbReference type="Proteomes" id="UP000281915">
    <property type="component" value="Unassembled WGS sequence"/>
</dbReference>
<sequence>MEPMKPEVTTPNTKAVKPKILYYGTPVVLLNTWNEDETTNISPISSSWALGYTVVLGLGVGGKALENIKRHGECVLNLPDPSLWEQVERLAPYTGKDPVPDSKRSMGFSYQKDKFRVSGLTEAASVTVKPSRILECPLQLEAVVKHIRIPEHAPEFAVVETEVLHVHAHERIVLGEHHIDPAKWSPLLYNFRHYFGLGQALGKNFRAER</sequence>
<gene>
    <name evidence="5" type="ORF">EDM58_23780</name>
</gene>
<dbReference type="GO" id="GO:0016646">
    <property type="term" value="F:oxidoreductase activity, acting on the CH-NH group of donors, NAD or NADP as acceptor"/>
    <property type="evidence" value="ECO:0007669"/>
    <property type="project" value="UniProtKB-ARBA"/>
</dbReference>
<dbReference type="Pfam" id="PF01613">
    <property type="entry name" value="Flavin_Reduct"/>
    <property type="match status" value="1"/>
</dbReference>
<comment type="cofactor">
    <cofactor evidence="1">
        <name>FMN</name>
        <dbReference type="ChEBI" id="CHEBI:58210"/>
    </cofactor>
</comment>
<protein>
    <submittedName>
        <fullName evidence="5">Flavin reductase family protein</fullName>
    </submittedName>
</protein>
<dbReference type="InterPro" id="IPR002563">
    <property type="entry name" value="Flavin_Rdtase-like_dom"/>
</dbReference>
<keyword evidence="2" id="KW-0285">Flavoprotein</keyword>
<evidence type="ECO:0000313" key="5">
    <source>
        <dbReference type="EMBL" id="RNB69858.1"/>
    </source>
</evidence>
<evidence type="ECO:0000259" key="4">
    <source>
        <dbReference type="Pfam" id="PF01613"/>
    </source>
</evidence>
<reference evidence="5 6" key="1">
    <citation type="submission" date="2018-10" db="EMBL/GenBank/DDBJ databases">
        <title>Phylogenomics of Brevibacillus.</title>
        <authorList>
            <person name="Dunlap C."/>
        </authorList>
    </citation>
    <scope>NUCLEOTIDE SEQUENCE [LARGE SCALE GENOMIC DNA]</scope>
    <source>
        <strain evidence="5 6">JCM 15085</strain>
    </source>
</reference>
<dbReference type="PANTHER" id="PTHR43567:SF1">
    <property type="entry name" value="FLAVOREDOXIN"/>
    <property type="match status" value="1"/>
</dbReference>
<dbReference type="EMBL" id="RHHT01000073">
    <property type="protein sequence ID" value="RNB69858.1"/>
    <property type="molecule type" value="Genomic_DNA"/>
</dbReference>
<dbReference type="GO" id="GO:0010181">
    <property type="term" value="F:FMN binding"/>
    <property type="evidence" value="ECO:0007669"/>
    <property type="project" value="InterPro"/>
</dbReference>
<dbReference type="InterPro" id="IPR052174">
    <property type="entry name" value="Flavoredoxin"/>
</dbReference>
<evidence type="ECO:0000256" key="1">
    <source>
        <dbReference type="ARBA" id="ARBA00001917"/>
    </source>
</evidence>
<evidence type="ECO:0000256" key="2">
    <source>
        <dbReference type="ARBA" id="ARBA00022630"/>
    </source>
</evidence>
<accession>A0A3M8C2E0</accession>
<dbReference type="AlphaFoldDB" id="A0A3M8C2E0"/>
<evidence type="ECO:0000313" key="6">
    <source>
        <dbReference type="Proteomes" id="UP000281915"/>
    </source>
</evidence>